<evidence type="ECO:0000256" key="3">
    <source>
        <dbReference type="ARBA" id="ARBA00022970"/>
    </source>
</evidence>
<evidence type="ECO:0000256" key="4">
    <source>
        <dbReference type="SAM" id="SignalP"/>
    </source>
</evidence>
<dbReference type="Pfam" id="PF13458">
    <property type="entry name" value="Peripla_BP_6"/>
    <property type="match status" value="1"/>
</dbReference>
<dbReference type="RefSeq" id="WP_376828682.1">
    <property type="nucleotide sequence ID" value="NZ_JBHLWR010000004.1"/>
</dbReference>
<organism evidence="6 7">
    <name type="scientific">Camelimonas abortus</name>
    <dbReference type="NCBI Taxonomy" id="1017184"/>
    <lineage>
        <taxon>Bacteria</taxon>
        <taxon>Pseudomonadati</taxon>
        <taxon>Pseudomonadota</taxon>
        <taxon>Alphaproteobacteria</taxon>
        <taxon>Hyphomicrobiales</taxon>
        <taxon>Chelatococcaceae</taxon>
        <taxon>Camelimonas</taxon>
    </lineage>
</organism>
<keyword evidence="3" id="KW-0813">Transport</keyword>
<feature type="chain" id="PRO_5046084402" evidence="4">
    <location>
        <begin position="27"/>
        <end position="410"/>
    </location>
</feature>
<feature type="domain" description="Leucine-binding protein" evidence="5">
    <location>
        <begin position="31"/>
        <end position="374"/>
    </location>
</feature>
<keyword evidence="2 4" id="KW-0732">Signal</keyword>
<name>A0ABV7LFU8_9HYPH</name>
<keyword evidence="7" id="KW-1185">Reference proteome</keyword>
<evidence type="ECO:0000259" key="5">
    <source>
        <dbReference type="Pfam" id="PF13458"/>
    </source>
</evidence>
<dbReference type="PANTHER" id="PTHR30483">
    <property type="entry name" value="LEUCINE-SPECIFIC-BINDING PROTEIN"/>
    <property type="match status" value="1"/>
</dbReference>
<comment type="similarity">
    <text evidence="1">Belongs to the leucine-binding protein family.</text>
</comment>
<comment type="caution">
    <text evidence="6">The sequence shown here is derived from an EMBL/GenBank/DDBJ whole genome shotgun (WGS) entry which is preliminary data.</text>
</comment>
<dbReference type="Gene3D" id="3.40.50.2300">
    <property type="match status" value="2"/>
</dbReference>
<dbReference type="SUPFAM" id="SSF53822">
    <property type="entry name" value="Periplasmic binding protein-like I"/>
    <property type="match status" value="1"/>
</dbReference>
<evidence type="ECO:0000256" key="2">
    <source>
        <dbReference type="ARBA" id="ARBA00022729"/>
    </source>
</evidence>
<dbReference type="InterPro" id="IPR006311">
    <property type="entry name" value="TAT_signal"/>
</dbReference>
<protein>
    <submittedName>
        <fullName evidence="6">ABC transporter substrate-binding protein</fullName>
    </submittedName>
</protein>
<gene>
    <name evidence="6" type="ORF">ACFOEX_08610</name>
</gene>
<dbReference type="EMBL" id="JBHRUV010000038">
    <property type="protein sequence ID" value="MFC3266412.1"/>
    <property type="molecule type" value="Genomic_DNA"/>
</dbReference>
<dbReference type="InterPro" id="IPR051010">
    <property type="entry name" value="BCAA_transport"/>
</dbReference>
<feature type="signal peptide" evidence="4">
    <location>
        <begin position="1"/>
        <end position="26"/>
    </location>
</feature>
<dbReference type="PANTHER" id="PTHR30483:SF6">
    <property type="entry name" value="PERIPLASMIC BINDING PROTEIN OF ABC TRANSPORTER FOR NATURAL AMINO ACIDS"/>
    <property type="match status" value="1"/>
</dbReference>
<sequence>MPHPVSRRAFMTAAAAALAAPAVVRAQGEGPLRIGVLADMNGPYANLSGVSAVTAVRLAAEDFGKERPDIPVEVVQGDFQLKPDIGLAVARNWFDNGEVHAIADLPMSALALGVSQLAREKNRVALFSGTATEDLTGRYCGPNHVHWTYDSHAMAATVANAIMDRGLDSWFFIAADYAMGASVVRDASAIIGRRGGKVLGVARHPFPGPGDFSSYLLQAQQSGARVVCFANAGEDLVNCVKQANEFGLAAGGITLTAMLMDVPQVHSMGLKEARGMFCSTAFYWDRDGATRAFTARLLPATKGLRPSQNVAGAYSAALHYLRAAAAAGVPQARRDGAAVVAKMKELEVSDPLFGPARVAPNGRLMNRMYLCQVRRPEEQRYDWDYVTIAGVTPPEQAFRPMAEGACRLPA</sequence>
<evidence type="ECO:0000313" key="6">
    <source>
        <dbReference type="EMBL" id="MFC3266412.1"/>
    </source>
</evidence>
<dbReference type="CDD" id="cd06327">
    <property type="entry name" value="PBP1_SBP-like"/>
    <property type="match status" value="1"/>
</dbReference>
<dbReference type="InterPro" id="IPR028081">
    <property type="entry name" value="Leu-bd"/>
</dbReference>
<dbReference type="PROSITE" id="PS51318">
    <property type="entry name" value="TAT"/>
    <property type="match status" value="1"/>
</dbReference>
<accession>A0ABV7LFU8</accession>
<evidence type="ECO:0000313" key="7">
    <source>
        <dbReference type="Proteomes" id="UP001595536"/>
    </source>
</evidence>
<proteinExistence type="inferred from homology"/>
<dbReference type="InterPro" id="IPR028082">
    <property type="entry name" value="Peripla_BP_I"/>
</dbReference>
<keyword evidence="3" id="KW-0029">Amino-acid transport</keyword>
<reference evidence="7" key="1">
    <citation type="journal article" date="2019" name="Int. J. Syst. Evol. Microbiol.">
        <title>The Global Catalogue of Microorganisms (GCM) 10K type strain sequencing project: providing services to taxonomists for standard genome sequencing and annotation.</title>
        <authorList>
            <consortium name="The Broad Institute Genomics Platform"/>
            <consortium name="The Broad Institute Genome Sequencing Center for Infectious Disease"/>
            <person name="Wu L."/>
            <person name="Ma J."/>
        </authorList>
    </citation>
    <scope>NUCLEOTIDE SEQUENCE [LARGE SCALE GENOMIC DNA]</scope>
    <source>
        <strain evidence="7">CCM 7941</strain>
    </source>
</reference>
<dbReference type="Proteomes" id="UP001595536">
    <property type="component" value="Unassembled WGS sequence"/>
</dbReference>
<evidence type="ECO:0000256" key="1">
    <source>
        <dbReference type="ARBA" id="ARBA00010062"/>
    </source>
</evidence>